<feature type="signal peptide" evidence="25">
    <location>
        <begin position="1"/>
        <end position="22"/>
    </location>
</feature>
<dbReference type="Proteomes" id="UP001515500">
    <property type="component" value="Chromosome 16"/>
</dbReference>
<dbReference type="PROSITE" id="PS50011">
    <property type="entry name" value="PROTEIN_KINASE_DOM"/>
    <property type="match status" value="1"/>
</dbReference>
<evidence type="ECO:0000256" key="5">
    <source>
        <dbReference type="ARBA" id="ARBA00012513"/>
    </source>
</evidence>
<comment type="similarity">
    <text evidence="4">Belongs to the RLP family.</text>
</comment>
<keyword evidence="13" id="KW-0677">Repeat</keyword>
<evidence type="ECO:0000256" key="14">
    <source>
        <dbReference type="ARBA" id="ARBA00022741"/>
    </source>
</evidence>
<keyword evidence="11 24" id="KW-0812">Transmembrane</keyword>
<evidence type="ECO:0000256" key="12">
    <source>
        <dbReference type="ARBA" id="ARBA00022729"/>
    </source>
</evidence>
<keyword evidence="6" id="KW-1003">Cell membrane</keyword>
<evidence type="ECO:0000256" key="11">
    <source>
        <dbReference type="ARBA" id="ARBA00022692"/>
    </source>
</evidence>
<gene>
    <name evidence="28" type="primary">LOC120278954</name>
</gene>
<dbReference type="GO" id="GO:0004674">
    <property type="term" value="F:protein serine/threonine kinase activity"/>
    <property type="evidence" value="ECO:0007669"/>
    <property type="project" value="UniProtKB-KW"/>
</dbReference>
<dbReference type="InterPro" id="IPR001611">
    <property type="entry name" value="Leu-rich_rpt"/>
</dbReference>
<evidence type="ECO:0000256" key="20">
    <source>
        <dbReference type="ARBA" id="ARBA00023180"/>
    </source>
</evidence>
<proteinExistence type="inferred from homology"/>
<keyword evidence="16 23" id="KW-0067">ATP-binding</keyword>
<comment type="subcellular location">
    <subcellularLocation>
        <location evidence="1">Cell membrane</location>
        <topology evidence="1">Single-pass membrane protein</topology>
    </subcellularLocation>
    <subcellularLocation>
        <location evidence="2">Membrane</location>
        <topology evidence="2">Single-pass type I membrane protein</topology>
    </subcellularLocation>
</comment>
<evidence type="ECO:0000256" key="18">
    <source>
        <dbReference type="ARBA" id="ARBA00023136"/>
    </source>
</evidence>
<evidence type="ECO:0000256" key="3">
    <source>
        <dbReference type="ARBA" id="ARBA00008684"/>
    </source>
</evidence>
<evidence type="ECO:0000256" key="7">
    <source>
        <dbReference type="ARBA" id="ARBA00022527"/>
    </source>
</evidence>
<dbReference type="PANTHER" id="PTHR48053:SF151">
    <property type="entry name" value="OS02G0216000 PROTEIN"/>
    <property type="match status" value="1"/>
</dbReference>
<keyword evidence="20" id="KW-0325">Glycoprotein</keyword>
<reference evidence="28" key="1">
    <citation type="submission" date="2025-08" db="UniProtKB">
        <authorList>
            <consortium name="RefSeq"/>
        </authorList>
    </citation>
    <scope>IDENTIFICATION</scope>
</reference>
<dbReference type="InterPro" id="IPR003591">
    <property type="entry name" value="Leu-rich_rpt_typical-subtyp"/>
</dbReference>
<evidence type="ECO:0000256" key="4">
    <source>
        <dbReference type="ARBA" id="ARBA00009592"/>
    </source>
</evidence>
<dbReference type="CDD" id="cd14066">
    <property type="entry name" value="STKc_IRAK"/>
    <property type="match status" value="1"/>
</dbReference>
<dbReference type="PRINTS" id="PR00019">
    <property type="entry name" value="LEURICHRPT"/>
</dbReference>
<keyword evidence="19" id="KW-0675">Receptor</keyword>
<evidence type="ECO:0000256" key="19">
    <source>
        <dbReference type="ARBA" id="ARBA00023170"/>
    </source>
</evidence>
<dbReference type="InterPro" id="IPR013210">
    <property type="entry name" value="LRR_N_plant-typ"/>
</dbReference>
<evidence type="ECO:0000256" key="21">
    <source>
        <dbReference type="ARBA" id="ARBA00047899"/>
    </source>
</evidence>
<keyword evidence="9" id="KW-0433">Leucine-rich repeat</keyword>
<evidence type="ECO:0000256" key="23">
    <source>
        <dbReference type="PROSITE-ProRule" id="PRU10141"/>
    </source>
</evidence>
<dbReference type="GeneID" id="120278954"/>
<comment type="similarity">
    <text evidence="3">Belongs to the protein kinase superfamily. Ser/Thr protein kinase family.</text>
</comment>
<evidence type="ECO:0000256" key="6">
    <source>
        <dbReference type="ARBA" id="ARBA00022475"/>
    </source>
</evidence>
<evidence type="ECO:0000256" key="16">
    <source>
        <dbReference type="ARBA" id="ARBA00022840"/>
    </source>
</evidence>
<dbReference type="GO" id="GO:0005524">
    <property type="term" value="F:ATP binding"/>
    <property type="evidence" value="ECO:0007669"/>
    <property type="project" value="UniProtKB-UniRule"/>
</dbReference>
<evidence type="ECO:0000256" key="17">
    <source>
        <dbReference type="ARBA" id="ARBA00022989"/>
    </source>
</evidence>
<keyword evidence="18 24" id="KW-0472">Membrane</keyword>
<comment type="catalytic activity">
    <reaction evidence="22">
        <text>L-seryl-[protein] + ATP = O-phospho-L-seryl-[protein] + ADP + H(+)</text>
        <dbReference type="Rhea" id="RHEA:17989"/>
        <dbReference type="Rhea" id="RHEA-COMP:9863"/>
        <dbReference type="Rhea" id="RHEA-COMP:11604"/>
        <dbReference type="ChEBI" id="CHEBI:15378"/>
        <dbReference type="ChEBI" id="CHEBI:29999"/>
        <dbReference type="ChEBI" id="CHEBI:30616"/>
        <dbReference type="ChEBI" id="CHEBI:83421"/>
        <dbReference type="ChEBI" id="CHEBI:456216"/>
        <dbReference type="EC" id="2.7.11.1"/>
    </reaction>
</comment>
<sequence>MDYTRTISILLLFLLSLSLVLPRQFSHPVKNINIDRAALLAFKKGIVSDPQQALHNWNEANHVCDWNGVTCNNHTTRVTCLYLNDTSLVGQISPFLSNISFLECLHLSNNYFHGSIPKDLGALSKLMVLNLEENKIQGAIPDSFGKLKDLYFINLRDNQLKGKLPQQLLYNCTKLEIIDFGDNFLNGPIPPLLGNYLLNLTVLLLYGNKFTSHIPASLSNSTRMEVIDLAGNLLTDTLPSHILIHMPNLTELHLSNNNLSSDENNTNLTSFFSSISNLTHLKIIELAGNNLGGELPFVIGQLPCNLSKILLEDNQIHGVIPSSISKLRNLLDLSLSNNFLNGTIPLELFLMPHLQRLWLSNNSLHGKIPSLPVVSTNLGLLDLSYNNLSCTIPTSLANLNALRILNLRKNSLSGHIPSSLGSINLEQLDLSQNQLTGVLPVEVARLSSMGTCNLSYNLLEGEVPMEMSKMDKVQNIDLSSNNFSGTIPVSLRNCKELEVLNLSHNYLQGAVPSSFDSLPDLQSVDLSHNFLIGKIPDSLCQCTSLKLLNLSFNNLSGQIPEGGIFNSLTYDSIKGNHLCGSLSGLPACLHKQKTHKVSLLILGTILLSSVLLGIFYLVCSISIKDQVFKRNHRNSCPTSLGFVKSYRRILYRELLEATEGFNHNKLIGSGRFGHVYKGLLNDGSIVAIKVLQLLNSDFTKTFNRECQIMKLIRHRNLIRIVTTCSLPDFKALVLPFMANGNLESHLYPQGQNPSFTYLSLLERVNICCNVAEAVAYLHHHAPVQVIHCDLKPSNILLNDDMMALVSDFGIAKLTTTIAEKTMASENHINTELISGTIGYMAPEYAYGRRASTESDVYSFGILVLEIFTRKKPTDDMFIEPLDLQKWVKNSYHGQLREVIDPSLMHDLESHMEIKKIWETMIVQLLDLGLLCAQEDPSKRPTMIEVVDDLEEVKYYVNSDASLPFSSSNRISSSSLTKEMN</sequence>
<accession>A0AB40CP18</accession>
<evidence type="ECO:0000256" key="1">
    <source>
        <dbReference type="ARBA" id="ARBA00004162"/>
    </source>
</evidence>
<dbReference type="PROSITE" id="PS00108">
    <property type="entry name" value="PROTEIN_KINASE_ST"/>
    <property type="match status" value="1"/>
</dbReference>
<evidence type="ECO:0000256" key="22">
    <source>
        <dbReference type="ARBA" id="ARBA00048679"/>
    </source>
</evidence>
<keyword evidence="12 25" id="KW-0732">Signal</keyword>
<dbReference type="InterPro" id="IPR017441">
    <property type="entry name" value="Protein_kinase_ATP_BS"/>
</dbReference>
<dbReference type="FunFam" id="3.80.10.10:FF:000111">
    <property type="entry name" value="LRR receptor-like serine/threonine-protein kinase ERECTA"/>
    <property type="match status" value="1"/>
</dbReference>
<evidence type="ECO:0000259" key="26">
    <source>
        <dbReference type="PROSITE" id="PS50011"/>
    </source>
</evidence>
<dbReference type="PROSITE" id="PS00107">
    <property type="entry name" value="PROTEIN_KINASE_ATP"/>
    <property type="match status" value="1"/>
</dbReference>
<dbReference type="SMART" id="SM00220">
    <property type="entry name" value="S_TKc"/>
    <property type="match status" value="1"/>
</dbReference>
<feature type="transmembrane region" description="Helical" evidence="24">
    <location>
        <begin position="599"/>
        <end position="623"/>
    </location>
</feature>
<evidence type="ECO:0000313" key="27">
    <source>
        <dbReference type="Proteomes" id="UP001515500"/>
    </source>
</evidence>
<feature type="chain" id="PRO_5044205792" description="non-specific serine/threonine protein kinase" evidence="25">
    <location>
        <begin position="23"/>
        <end position="980"/>
    </location>
</feature>
<evidence type="ECO:0000256" key="2">
    <source>
        <dbReference type="ARBA" id="ARBA00004479"/>
    </source>
</evidence>
<dbReference type="InterPro" id="IPR000719">
    <property type="entry name" value="Prot_kinase_dom"/>
</dbReference>
<dbReference type="Gene3D" id="3.80.10.10">
    <property type="entry name" value="Ribonuclease Inhibitor"/>
    <property type="match status" value="5"/>
</dbReference>
<evidence type="ECO:0000256" key="10">
    <source>
        <dbReference type="ARBA" id="ARBA00022679"/>
    </source>
</evidence>
<dbReference type="SUPFAM" id="SSF56112">
    <property type="entry name" value="Protein kinase-like (PK-like)"/>
    <property type="match status" value="1"/>
</dbReference>
<feature type="domain" description="Protein kinase" evidence="26">
    <location>
        <begin position="661"/>
        <end position="955"/>
    </location>
</feature>
<keyword evidence="14 23" id="KW-0547">Nucleotide-binding</keyword>
<evidence type="ECO:0000256" key="25">
    <source>
        <dbReference type="SAM" id="SignalP"/>
    </source>
</evidence>
<dbReference type="InterPro" id="IPR051716">
    <property type="entry name" value="Plant_RL_S/T_kinase"/>
</dbReference>
<dbReference type="Pfam" id="PF00069">
    <property type="entry name" value="Pkinase"/>
    <property type="match status" value="1"/>
</dbReference>
<evidence type="ECO:0000256" key="8">
    <source>
        <dbReference type="ARBA" id="ARBA00022553"/>
    </source>
</evidence>
<keyword evidence="15" id="KW-0418">Kinase</keyword>
<evidence type="ECO:0000313" key="28">
    <source>
        <dbReference type="RefSeq" id="XP_039141666.1"/>
    </source>
</evidence>
<keyword evidence="27" id="KW-1185">Reference proteome</keyword>
<evidence type="ECO:0000256" key="15">
    <source>
        <dbReference type="ARBA" id="ARBA00022777"/>
    </source>
</evidence>
<evidence type="ECO:0000256" key="13">
    <source>
        <dbReference type="ARBA" id="ARBA00022737"/>
    </source>
</evidence>
<keyword evidence="17 24" id="KW-1133">Transmembrane helix</keyword>
<dbReference type="InterPro" id="IPR011009">
    <property type="entry name" value="Kinase-like_dom_sf"/>
</dbReference>
<comment type="catalytic activity">
    <reaction evidence="21">
        <text>L-threonyl-[protein] + ATP = O-phospho-L-threonyl-[protein] + ADP + H(+)</text>
        <dbReference type="Rhea" id="RHEA:46608"/>
        <dbReference type="Rhea" id="RHEA-COMP:11060"/>
        <dbReference type="Rhea" id="RHEA-COMP:11605"/>
        <dbReference type="ChEBI" id="CHEBI:15378"/>
        <dbReference type="ChEBI" id="CHEBI:30013"/>
        <dbReference type="ChEBI" id="CHEBI:30616"/>
        <dbReference type="ChEBI" id="CHEBI:61977"/>
        <dbReference type="ChEBI" id="CHEBI:456216"/>
        <dbReference type="EC" id="2.7.11.1"/>
    </reaction>
</comment>
<dbReference type="Gene3D" id="1.10.510.10">
    <property type="entry name" value="Transferase(Phosphotransferase) domain 1"/>
    <property type="match status" value="1"/>
</dbReference>
<dbReference type="Pfam" id="PF00560">
    <property type="entry name" value="LRR_1"/>
    <property type="match status" value="6"/>
</dbReference>
<keyword evidence="8" id="KW-0597">Phosphoprotein</keyword>
<evidence type="ECO:0000256" key="24">
    <source>
        <dbReference type="SAM" id="Phobius"/>
    </source>
</evidence>
<dbReference type="PANTHER" id="PTHR48053">
    <property type="entry name" value="LEUCINE RICH REPEAT FAMILY PROTEIN, EXPRESSED"/>
    <property type="match status" value="1"/>
</dbReference>
<dbReference type="RefSeq" id="XP_039141666.1">
    <property type="nucleotide sequence ID" value="XM_039285732.1"/>
</dbReference>
<dbReference type="InterPro" id="IPR008271">
    <property type="entry name" value="Ser/Thr_kinase_AS"/>
</dbReference>
<dbReference type="SUPFAM" id="SSF52058">
    <property type="entry name" value="L domain-like"/>
    <property type="match status" value="2"/>
</dbReference>
<organism evidence="27 28">
    <name type="scientific">Dioscorea cayennensis subsp. rotundata</name>
    <name type="common">White Guinea yam</name>
    <name type="synonym">Dioscorea rotundata</name>
    <dbReference type="NCBI Taxonomy" id="55577"/>
    <lineage>
        <taxon>Eukaryota</taxon>
        <taxon>Viridiplantae</taxon>
        <taxon>Streptophyta</taxon>
        <taxon>Embryophyta</taxon>
        <taxon>Tracheophyta</taxon>
        <taxon>Spermatophyta</taxon>
        <taxon>Magnoliopsida</taxon>
        <taxon>Liliopsida</taxon>
        <taxon>Dioscoreales</taxon>
        <taxon>Dioscoreaceae</taxon>
        <taxon>Dioscorea</taxon>
    </lineage>
</organism>
<dbReference type="EC" id="2.7.11.1" evidence="5"/>
<dbReference type="AlphaFoldDB" id="A0AB40CP18"/>
<dbReference type="FunFam" id="3.80.10.10:FF:000095">
    <property type="entry name" value="LRR receptor-like serine/threonine-protein kinase GSO1"/>
    <property type="match status" value="1"/>
</dbReference>
<dbReference type="Pfam" id="PF13855">
    <property type="entry name" value="LRR_8"/>
    <property type="match status" value="2"/>
</dbReference>
<dbReference type="GO" id="GO:0005886">
    <property type="term" value="C:plasma membrane"/>
    <property type="evidence" value="ECO:0007669"/>
    <property type="project" value="UniProtKB-SubCell"/>
</dbReference>
<dbReference type="FunFam" id="3.80.10.10:FF:000101">
    <property type="entry name" value="LRR receptor-like serine/threonine-protein kinase ERECTA"/>
    <property type="match status" value="1"/>
</dbReference>
<dbReference type="FunFam" id="1.10.510.10:FF:000358">
    <property type="entry name" value="Putative leucine-rich repeat receptor-like serine/threonine-protein kinase"/>
    <property type="match status" value="1"/>
</dbReference>
<dbReference type="Pfam" id="PF08263">
    <property type="entry name" value="LRRNT_2"/>
    <property type="match status" value="1"/>
</dbReference>
<dbReference type="InterPro" id="IPR032675">
    <property type="entry name" value="LRR_dom_sf"/>
</dbReference>
<evidence type="ECO:0000256" key="9">
    <source>
        <dbReference type="ARBA" id="ARBA00022614"/>
    </source>
</evidence>
<keyword evidence="7" id="KW-0723">Serine/threonine-protein kinase</keyword>
<keyword evidence="10" id="KW-0808">Transferase</keyword>
<feature type="binding site" evidence="23">
    <location>
        <position position="689"/>
    </location>
    <ligand>
        <name>ATP</name>
        <dbReference type="ChEBI" id="CHEBI:30616"/>
    </ligand>
</feature>
<name>A0AB40CP18_DIOCR</name>
<dbReference type="Gene3D" id="3.30.200.20">
    <property type="entry name" value="Phosphorylase Kinase, domain 1"/>
    <property type="match status" value="1"/>
</dbReference>
<dbReference type="SMART" id="SM00369">
    <property type="entry name" value="LRR_TYP"/>
    <property type="match status" value="8"/>
</dbReference>
<protein>
    <recommendedName>
        <fullName evidence="5">non-specific serine/threonine protein kinase</fullName>
        <ecNumber evidence="5">2.7.11.1</ecNumber>
    </recommendedName>
</protein>
<dbReference type="PROSITE" id="PS51450">
    <property type="entry name" value="LRR"/>
    <property type="match status" value="2"/>
</dbReference>